<dbReference type="Pfam" id="PF12906">
    <property type="entry name" value="RINGv"/>
    <property type="match status" value="1"/>
</dbReference>
<sequence length="857" mass="99027">MEISPTEDKLVGSGDDEAVPTQVSVIKNEALDICRICQSPDEPNNPLRHPCACRGSLKFVHSDCLFLWLNRRKRNHCEICKRRYSTVPIYSENAPERLSCHEFLMGLLLRALRFMTWILPWVLMIPFNAYCFSFLPLDKETEFVNQTVLELSLKFPGLFYTAEIVFDITFMVVSMEIMEEILRRHPELLRLMIILENGLRDRDVTGVLLLLGNHLHILNDWWHDQLLHLPFLHIFQRGPLPLVFVPRNTPLHQFGSIRRVFFLFNDDTFAVLAINIYWSSLKVFIPFSIGRAVFFLLRCFPHVWIEENASELAAGKMVIFSVLLAYLGSVFPLPRNRTRLRWFSPPVKKTFILCFKLGVLPCILGCWLDFCTSPIMGETVSQSIEVLSDYPHLAAKHWHMGIFYLVVAIRCMEAIQKILQKRAFWYLIDVAEPNYKITKLHLGPILLAFALHGAMVVVVLYLPVKTMSLISQSFFPLQFGVYDEDFVLGLLIAYTCLIRLGPRWLVNYITPSLRPIVHKWVITISSMLKLSDFLLGEPRRDRVNRNMRPQFLLFGVAEGSMVSLYGSQSDTTCEEDTNDQRDKSFMLRIGVMFVLAAMSMFLVSTTLMALPILVGRAFGLKHDDLCAFWIGFCILRGIYIFICFVYDHFVTGRTDLLLNHALMFIRNVLLFSIWISIIPGLLGLLINLMIIIPSQVPLHDSPVYKLHHNWLRGVVVLHIWIFLTMRTRINCFTTVAWREKLQRIRSVGINRLPFTWLIRDVIGSIIVSLLFTLCVPYVVVNSLFPILGFSDEVNLAVQRFIWPAILTLIPIWFSVKLTRDLIIYLHQLEFDHRYKVGERLMDFTEDLAGVTTTKTNG</sequence>
<keyword evidence="3" id="KW-0862">Zinc</keyword>
<dbReference type="PANTHER" id="PTHR13145">
    <property type="entry name" value="SSM4 PROTEIN"/>
    <property type="match status" value="1"/>
</dbReference>
<evidence type="ECO:0000313" key="7">
    <source>
        <dbReference type="RefSeq" id="XP_010447358.1"/>
    </source>
</evidence>
<feature type="transmembrane region" description="Helical" evidence="4">
    <location>
        <begin position="627"/>
        <end position="647"/>
    </location>
</feature>
<evidence type="ECO:0000256" key="4">
    <source>
        <dbReference type="SAM" id="Phobius"/>
    </source>
</evidence>
<feature type="transmembrane region" description="Helical" evidence="4">
    <location>
        <begin position="668"/>
        <end position="690"/>
    </location>
</feature>
<keyword evidence="2" id="KW-0863">Zinc-finger</keyword>
<dbReference type="RefSeq" id="XP_010447358.1">
    <property type="nucleotide sequence ID" value="XM_010449056.2"/>
</dbReference>
<feature type="transmembrane region" description="Helical" evidence="4">
    <location>
        <begin position="757"/>
        <end position="780"/>
    </location>
</feature>
<dbReference type="InterPro" id="IPR011016">
    <property type="entry name" value="Znf_RING-CH"/>
</dbReference>
<dbReference type="InterPro" id="IPR056521">
    <property type="entry name" value="MARCHF6-like_C"/>
</dbReference>
<feature type="transmembrane region" description="Helical" evidence="4">
    <location>
        <begin position="114"/>
        <end position="137"/>
    </location>
</feature>
<dbReference type="GeneID" id="104730004"/>
<protein>
    <submittedName>
        <fullName evidence="7">Probable E3 ubiquitin ligase SUD1</fullName>
    </submittedName>
</protein>
<gene>
    <name evidence="7" type="primary">LOC104730004</name>
</gene>
<dbReference type="InterPro" id="IPR013083">
    <property type="entry name" value="Znf_RING/FYVE/PHD"/>
</dbReference>
<evidence type="ECO:0000256" key="2">
    <source>
        <dbReference type="ARBA" id="ARBA00022771"/>
    </source>
</evidence>
<feature type="transmembrane region" description="Helical" evidence="4">
    <location>
        <begin position="445"/>
        <end position="464"/>
    </location>
</feature>
<dbReference type="Proteomes" id="UP000694864">
    <property type="component" value="Chromosome 12"/>
</dbReference>
<feature type="transmembrane region" description="Helical" evidence="4">
    <location>
        <begin position="317"/>
        <end position="333"/>
    </location>
</feature>
<evidence type="ECO:0000259" key="5">
    <source>
        <dbReference type="PROSITE" id="PS51292"/>
    </source>
</evidence>
<feature type="transmembrane region" description="Helical" evidence="4">
    <location>
        <begin position="800"/>
        <end position="818"/>
    </location>
</feature>
<dbReference type="PROSITE" id="PS51292">
    <property type="entry name" value="ZF_RING_CH"/>
    <property type="match status" value="1"/>
</dbReference>
<dbReference type="SMART" id="SM00744">
    <property type="entry name" value="RINGv"/>
    <property type="match status" value="1"/>
</dbReference>
<accession>A0ABM0UWH2</accession>
<evidence type="ECO:0000256" key="3">
    <source>
        <dbReference type="ARBA" id="ARBA00022833"/>
    </source>
</evidence>
<evidence type="ECO:0000256" key="1">
    <source>
        <dbReference type="ARBA" id="ARBA00022723"/>
    </source>
</evidence>
<dbReference type="PANTHER" id="PTHR13145:SF3">
    <property type="entry name" value="RING_FYVE_PHD ZINC FINGER SUPERFAMILY PROTEIN"/>
    <property type="match status" value="1"/>
</dbReference>
<organism evidence="6 7">
    <name type="scientific">Camelina sativa</name>
    <name type="common">False flax</name>
    <name type="synonym">Myagrum sativum</name>
    <dbReference type="NCBI Taxonomy" id="90675"/>
    <lineage>
        <taxon>Eukaryota</taxon>
        <taxon>Viridiplantae</taxon>
        <taxon>Streptophyta</taxon>
        <taxon>Embryophyta</taxon>
        <taxon>Tracheophyta</taxon>
        <taxon>Spermatophyta</taxon>
        <taxon>Magnoliopsida</taxon>
        <taxon>eudicotyledons</taxon>
        <taxon>Gunneridae</taxon>
        <taxon>Pentapetalae</taxon>
        <taxon>rosids</taxon>
        <taxon>malvids</taxon>
        <taxon>Brassicales</taxon>
        <taxon>Brassicaceae</taxon>
        <taxon>Camelineae</taxon>
        <taxon>Camelina</taxon>
    </lineage>
</organism>
<keyword evidence="6" id="KW-1185">Reference proteome</keyword>
<dbReference type="SUPFAM" id="SSF57850">
    <property type="entry name" value="RING/U-box"/>
    <property type="match status" value="1"/>
</dbReference>
<keyword evidence="4" id="KW-1133">Transmembrane helix</keyword>
<evidence type="ECO:0000313" key="6">
    <source>
        <dbReference type="Proteomes" id="UP000694864"/>
    </source>
</evidence>
<feature type="transmembrane region" description="Helical" evidence="4">
    <location>
        <begin position="589"/>
        <end position="615"/>
    </location>
</feature>
<feature type="transmembrane region" description="Helical" evidence="4">
    <location>
        <begin position="710"/>
        <end position="737"/>
    </location>
</feature>
<reference evidence="6" key="1">
    <citation type="journal article" date="2014" name="Nat. Commun.">
        <title>The emerging biofuel crop Camelina sativa retains a highly undifferentiated hexaploid genome structure.</title>
        <authorList>
            <person name="Kagale S."/>
            <person name="Koh C."/>
            <person name="Nixon J."/>
            <person name="Bollina V."/>
            <person name="Clarke W.E."/>
            <person name="Tuteja R."/>
            <person name="Spillane C."/>
            <person name="Robinson S.J."/>
            <person name="Links M.G."/>
            <person name="Clarke C."/>
            <person name="Higgins E.E."/>
            <person name="Huebert T."/>
            <person name="Sharpe A.G."/>
            <person name="Parkin I.A."/>
        </authorList>
    </citation>
    <scope>NUCLEOTIDE SEQUENCE [LARGE SCALE GENOMIC DNA]</scope>
    <source>
        <strain evidence="6">cv. DH55</strain>
    </source>
</reference>
<dbReference type="Gene3D" id="3.30.40.10">
    <property type="entry name" value="Zinc/RING finger domain, C3HC4 (zinc finger)"/>
    <property type="match status" value="1"/>
</dbReference>
<dbReference type="Pfam" id="PF23113">
    <property type="entry name" value="MARCHF6_C"/>
    <property type="match status" value="1"/>
</dbReference>
<reference evidence="7" key="2">
    <citation type="submission" date="2025-08" db="UniProtKB">
        <authorList>
            <consortium name="RefSeq"/>
        </authorList>
    </citation>
    <scope>IDENTIFICATION</scope>
    <source>
        <tissue evidence="7">Leaf</tissue>
    </source>
</reference>
<feature type="domain" description="RING-CH-type" evidence="5">
    <location>
        <begin position="26"/>
        <end position="87"/>
    </location>
</feature>
<name>A0ABM0UWH2_CAMSA</name>
<proteinExistence type="predicted"/>
<keyword evidence="1" id="KW-0479">Metal-binding</keyword>
<keyword evidence="4" id="KW-0472">Membrane</keyword>
<keyword evidence="4" id="KW-0812">Transmembrane</keyword>
<dbReference type="CDD" id="cd16702">
    <property type="entry name" value="RING_CH-C4HC3_MARCH6"/>
    <property type="match status" value="1"/>
</dbReference>
<feature type="transmembrane region" description="Helical" evidence="4">
    <location>
        <begin position="486"/>
        <end position="506"/>
    </location>
</feature>